<evidence type="ECO:0000259" key="2">
    <source>
        <dbReference type="Pfam" id="PF02775"/>
    </source>
</evidence>
<gene>
    <name evidence="3" type="ordered locus">Dret_1401</name>
</gene>
<dbReference type="eggNOG" id="COG1013">
    <property type="taxonomic scope" value="Bacteria"/>
</dbReference>
<dbReference type="CDD" id="cd03375">
    <property type="entry name" value="TPP_OGFOR"/>
    <property type="match status" value="1"/>
</dbReference>
<dbReference type="KEGG" id="drt:Dret_1401"/>
<dbReference type="Proteomes" id="UP000001052">
    <property type="component" value="Chromosome"/>
</dbReference>
<dbReference type="SUPFAM" id="SSF52518">
    <property type="entry name" value="Thiamin diphosphate-binding fold (THDP-binding)"/>
    <property type="match status" value="1"/>
</dbReference>
<dbReference type="PANTHER" id="PTHR48084:SF1">
    <property type="entry name" value="2-OXOGLUTARATE SYNTHASE SUBUNIT KORB"/>
    <property type="match status" value="1"/>
</dbReference>
<dbReference type="InterPro" id="IPR011766">
    <property type="entry name" value="TPP_enzyme_TPP-bd"/>
</dbReference>
<evidence type="ECO:0000313" key="4">
    <source>
        <dbReference type="Proteomes" id="UP000001052"/>
    </source>
</evidence>
<protein>
    <submittedName>
        <fullName evidence="3">Thiamine pyrophosphate protein domain protein TPP-binding protein</fullName>
    </submittedName>
</protein>
<sequence>MSEVTQLIHHYLRHSKKFPHVFCPGCGHGIVLGSLIRSVHALSLSKDDVVLVAGIGCSGRMAVYVDFNTLHTTHGRALTFATGIKTANPKLKVIVVMGDGDALSIGGNHLIHAARRNVGITALILNNNIYGMTGGQSSPTSPDGCRTTTAPHGQLEAPFDTVDLLRGAGANFVARGTVMHAKMLDKLITTALDRPGFNVVEVLTPCHTQYGRKNEFKTAVDMYRDLKKRSISLDGYSNLSEEERPNRVPIGIFEQRDNRGLEEHYEQMRQQLQGGQQ</sequence>
<accession>C8X2P1</accession>
<evidence type="ECO:0000256" key="1">
    <source>
        <dbReference type="ARBA" id="ARBA00023002"/>
    </source>
</evidence>
<keyword evidence="1" id="KW-0560">Oxidoreductase</keyword>
<dbReference type="InterPro" id="IPR051457">
    <property type="entry name" value="2-oxoacid:Fd_oxidoreductase"/>
</dbReference>
<dbReference type="AlphaFoldDB" id="C8X2P1"/>
<name>C8X2P1_DESRD</name>
<dbReference type="RefSeq" id="WP_015751835.1">
    <property type="nucleotide sequence ID" value="NC_013223.1"/>
</dbReference>
<dbReference type="Pfam" id="PF02775">
    <property type="entry name" value="TPP_enzyme_C"/>
    <property type="match status" value="1"/>
</dbReference>
<dbReference type="GO" id="GO:0016625">
    <property type="term" value="F:oxidoreductase activity, acting on the aldehyde or oxo group of donors, iron-sulfur protein as acceptor"/>
    <property type="evidence" value="ECO:0007669"/>
    <property type="project" value="UniProtKB-ARBA"/>
</dbReference>
<dbReference type="GO" id="GO:0045333">
    <property type="term" value="P:cellular respiration"/>
    <property type="evidence" value="ECO:0007669"/>
    <property type="project" value="UniProtKB-ARBA"/>
</dbReference>
<dbReference type="PANTHER" id="PTHR48084">
    <property type="entry name" value="2-OXOGLUTARATE OXIDOREDUCTASE SUBUNIT KORB-RELATED"/>
    <property type="match status" value="1"/>
</dbReference>
<dbReference type="Gene3D" id="3.40.50.970">
    <property type="match status" value="1"/>
</dbReference>
<organism evidence="3 4">
    <name type="scientific">Desulfohalobium retbaense (strain ATCC 49708 / DSM 5692 / JCM 16813 / HR100)</name>
    <dbReference type="NCBI Taxonomy" id="485915"/>
    <lineage>
        <taxon>Bacteria</taxon>
        <taxon>Pseudomonadati</taxon>
        <taxon>Thermodesulfobacteriota</taxon>
        <taxon>Desulfovibrionia</taxon>
        <taxon>Desulfovibrionales</taxon>
        <taxon>Desulfohalobiaceae</taxon>
        <taxon>Desulfohalobium</taxon>
    </lineage>
</organism>
<evidence type="ECO:0000313" key="3">
    <source>
        <dbReference type="EMBL" id="ACV68688.1"/>
    </source>
</evidence>
<feature type="domain" description="Thiamine pyrophosphate enzyme TPP-binding" evidence="2">
    <location>
        <begin position="56"/>
        <end position="202"/>
    </location>
</feature>
<dbReference type="OrthoDB" id="9775140at2"/>
<dbReference type="HOGENOM" id="CLU_048564_2_0_7"/>
<dbReference type="EMBL" id="CP001734">
    <property type="protein sequence ID" value="ACV68688.1"/>
    <property type="molecule type" value="Genomic_DNA"/>
</dbReference>
<dbReference type="STRING" id="485915.Dret_1401"/>
<keyword evidence="4" id="KW-1185">Reference proteome</keyword>
<dbReference type="InterPro" id="IPR029061">
    <property type="entry name" value="THDP-binding"/>
</dbReference>
<proteinExistence type="predicted"/>
<dbReference type="GO" id="GO:0030976">
    <property type="term" value="F:thiamine pyrophosphate binding"/>
    <property type="evidence" value="ECO:0007669"/>
    <property type="project" value="InterPro"/>
</dbReference>
<reference evidence="4" key="1">
    <citation type="submission" date="2009-09" db="EMBL/GenBank/DDBJ databases">
        <title>The complete chromosome of Desulfohalobium retbaense DSM 5692.</title>
        <authorList>
            <consortium name="US DOE Joint Genome Institute (JGI-PGF)"/>
            <person name="Lucas S."/>
            <person name="Copeland A."/>
            <person name="Lapidus A."/>
            <person name="Glavina del Rio T."/>
            <person name="Dalin E."/>
            <person name="Tice H."/>
            <person name="Bruce D."/>
            <person name="Goodwin L."/>
            <person name="Pitluck S."/>
            <person name="Kyrpides N."/>
            <person name="Mavromatis K."/>
            <person name="Ivanova N."/>
            <person name="Mikhailova N."/>
            <person name="Munk A.C."/>
            <person name="Brettin T."/>
            <person name="Detter J.C."/>
            <person name="Han C."/>
            <person name="Tapia R."/>
            <person name="Larimer F."/>
            <person name="Land M."/>
            <person name="Hauser L."/>
            <person name="Markowitz V."/>
            <person name="Cheng J.-F."/>
            <person name="Hugenholtz P."/>
            <person name="Woyke T."/>
            <person name="Wu D."/>
            <person name="Spring S."/>
            <person name="Klenk H.-P."/>
            <person name="Eisen J.A."/>
        </authorList>
    </citation>
    <scope>NUCLEOTIDE SEQUENCE [LARGE SCALE GENOMIC DNA]</scope>
    <source>
        <strain evidence="4">DSM 5692</strain>
    </source>
</reference>
<reference evidence="3 4" key="2">
    <citation type="journal article" date="2010" name="Stand. Genomic Sci.">
        <title>Complete genome sequence of Desulfohalobium retbaense type strain (HR(100)).</title>
        <authorList>
            <person name="Spring S."/>
            <person name="Nolan M."/>
            <person name="Lapidus A."/>
            <person name="Glavina Del Rio T."/>
            <person name="Copeland A."/>
            <person name="Tice H."/>
            <person name="Cheng J.F."/>
            <person name="Lucas S."/>
            <person name="Land M."/>
            <person name="Chen F."/>
            <person name="Bruce D."/>
            <person name="Goodwin L."/>
            <person name="Pitluck S."/>
            <person name="Ivanova N."/>
            <person name="Mavromatis K."/>
            <person name="Mikhailova N."/>
            <person name="Pati A."/>
            <person name="Chen A."/>
            <person name="Palaniappan K."/>
            <person name="Hauser L."/>
            <person name="Chang Y.J."/>
            <person name="Jeffries C.D."/>
            <person name="Munk C."/>
            <person name="Kiss H."/>
            <person name="Chain P."/>
            <person name="Han C."/>
            <person name="Brettin T."/>
            <person name="Detter J.C."/>
            <person name="Schuler E."/>
            <person name="Goker M."/>
            <person name="Rohde M."/>
            <person name="Bristow J."/>
            <person name="Eisen J.A."/>
            <person name="Markowitz V."/>
            <person name="Hugenholtz P."/>
            <person name="Kyrpides N.C."/>
            <person name="Klenk H.P."/>
        </authorList>
    </citation>
    <scope>NUCLEOTIDE SEQUENCE [LARGE SCALE GENOMIC DNA]</scope>
    <source>
        <strain evidence="3 4">DSM 5692</strain>
    </source>
</reference>
<dbReference type="GO" id="GO:0044281">
    <property type="term" value="P:small molecule metabolic process"/>
    <property type="evidence" value="ECO:0007669"/>
    <property type="project" value="UniProtKB-ARBA"/>
</dbReference>